<evidence type="ECO:0000313" key="3">
    <source>
        <dbReference type="Proteomes" id="UP000269940"/>
    </source>
</evidence>
<dbReference type="Proteomes" id="UP000269940">
    <property type="component" value="Segment"/>
</dbReference>
<accession>A0A386KDN5</accession>
<gene>
    <name evidence="2" type="ORF">Aci05_073</name>
</gene>
<name>A0A386KDN5_9CAUD</name>
<evidence type="ECO:0000313" key="2">
    <source>
        <dbReference type="EMBL" id="AYD82386.1"/>
    </source>
</evidence>
<keyword evidence="3" id="KW-1185">Reference proteome</keyword>
<sequence>MGTKHINELATEMEAKRGAGRPSVDNESILDELLAKPETRQKLKDQFRYLKEQKLAVMAKQDIYKDDVKATKEVFGLSNGFITKAVDALVKSEVSKKMTEAAQFSDFLSVLGEDEEDVDSGNYDENDFGDEDYDD</sequence>
<proteinExistence type="predicted"/>
<dbReference type="EMBL" id="MH746814">
    <property type="protein sequence ID" value="AYD82386.1"/>
    <property type="molecule type" value="Genomic_DNA"/>
</dbReference>
<feature type="region of interest" description="Disordered" evidence="1">
    <location>
        <begin position="1"/>
        <end position="24"/>
    </location>
</feature>
<feature type="region of interest" description="Disordered" evidence="1">
    <location>
        <begin position="113"/>
        <end position="135"/>
    </location>
</feature>
<protein>
    <submittedName>
        <fullName evidence="2">Uncharacterized protein</fullName>
    </submittedName>
</protein>
<evidence type="ECO:0000256" key="1">
    <source>
        <dbReference type="SAM" id="MobiDB-lite"/>
    </source>
</evidence>
<reference evidence="2 3" key="1">
    <citation type="submission" date="2018-08" db="EMBL/GenBank/DDBJ databases">
        <title>Complete genome sequence of five Acinetobacter baumannii phages from Abidjan, Cote d'Ivoire.</title>
        <authorList>
            <person name="Essoh C."/>
            <person name="Vernadet J.-P."/>
            <person name="Vergnaud G."/>
            <person name="Resch G."/>
            <person name="Pourcel C."/>
        </authorList>
    </citation>
    <scope>NUCLEOTIDE SEQUENCE [LARGE SCALE GENOMIC DNA]</scope>
</reference>
<organism evidence="2 3">
    <name type="scientific">Acinetobacter phage vB_AbaM_B09_Aci05</name>
    <dbReference type="NCBI Taxonomy" id="2315458"/>
    <lineage>
        <taxon>Viruses</taxon>
        <taxon>Duplodnaviria</taxon>
        <taxon>Heunggongvirae</taxon>
        <taxon>Uroviricota</taxon>
        <taxon>Caudoviricetes</taxon>
        <taxon>Saclayvirus</taxon>
        <taxon>Saclayvirus Aci05</taxon>
    </lineage>
</organism>